<evidence type="ECO:0000259" key="1">
    <source>
        <dbReference type="Pfam" id="PF01402"/>
    </source>
</evidence>
<evidence type="ECO:0000313" key="3">
    <source>
        <dbReference type="Proteomes" id="UP000594121"/>
    </source>
</evidence>
<dbReference type="InterPro" id="IPR010985">
    <property type="entry name" value="Ribbon_hlx_hlx"/>
</dbReference>
<proteinExistence type="predicted"/>
<dbReference type="InParanoid" id="A0A7L9FIE3"/>
<dbReference type="EMBL" id="CP062310">
    <property type="protein sequence ID" value="QOJ78793.1"/>
    <property type="molecule type" value="Genomic_DNA"/>
</dbReference>
<feature type="domain" description="Ribbon-helix-helix protein CopG" evidence="1">
    <location>
        <begin position="12"/>
        <end position="46"/>
    </location>
</feature>
<dbReference type="Gene3D" id="1.10.1220.10">
    <property type="entry name" value="Met repressor-like"/>
    <property type="match status" value="1"/>
</dbReference>
<gene>
    <name evidence="2" type="ORF">IG193_08605</name>
</gene>
<dbReference type="GeneID" id="59149951"/>
<name>A0A7L9FIE3_9CREN</name>
<sequence>MRKYTRALATVVTEELYAKVDELAARLGITKSDFVRMAVQEKVAREEGKAQ</sequence>
<evidence type="ECO:0000313" key="2">
    <source>
        <dbReference type="EMBL" id="QOJ78793.1"/>
    </source>
</evidence>
<organism evidence="2 3">
    <name type="scientific">Infirmifilum lucidum</name>
    <dbReference type="NCBI Taxonomy" id="2776706"/>
    <lineage>
        <taxon>Archaea</taxon>
        <taxon>Thermoproteota</taxon>
        <taxon>Thermoprotei</taxon>
        <taxon>Thermofilales</taxon>
        <taxon>Thermofilaceae</taxon>
        <taxon>Infirmifilum</taxon>
    </lineage>
</organism>
<dbReference type="GO" id="GO:0006355">
    <property type="term" value="P:regulation of DNA-templated transcription"/>
    <property type="evidence" value="ECO:0007669"/>
    <property type="project" value="InterPro"/>
</dbReference>
<dbReference type="Pfam" id="PF01402">
    <property type="entry name" value="RHH_1"/>
    <property type="match status" value="1"/>
</dbReference>
<reference evidence="2 3" key="1">
    <citation type="submission" date="2020-10" db="EMBL/GenBank/DDBJ databases">
        <title>Thermofilum lucidum 3507LT sp. nov. a novel member of Thermofilaceae family isolated from Chile hot spring, and proposal of description order Thermofilales.</title>
        <authorList>
            <person name="Zayulina K.S."/>
            <person name="Elcheninov A.G."/>
            <person name="Toshchakov S.V."/>
            <person name="Kublanov I.V."/>
        </authorList>
    </citation>
    <scope>NUCLEOTIDE SEQUENCE [LARGE SCALE GENOMIC DNA]</scope>
    <source>
        <strain evidence="2 3">3507LT</strain>
    </source>
</reference>
<dbReference type="AlphaFoldDB" id="A0A7L9FIE3"/>
<dbReference type="SUPFAM" id="SSF47598">
    <property type="entry name" value="Ribbon-helix-helix"/>
    <property type="match status" value="1"/>
</dbReference>
<accession>A0A7L9FIE3</accession>
<protein>
    <submittedName>
        <fullName evidence="2">Ribbon-helix-helix protein, CopG family</fullName>
    </submittedName>
</protein>
<dbReference type="InterPro" id="IPR013321">
    <property type="entry name" value="Arc_rbn_hlx_hlx"/>
</dbReference>
<keyword evidence="3" id="KW-1185">Reference proteome</keyword>
<dbReference type="RefSeq" id="WP_192818765.1">
    <property type="nucleotide sequence ID" value="NZ_CP062310.1"/>
</dbReference>
<dbReference type="Proteomes" id="UP000594121">
    <property type="component" value="Chromosome"/>
</dbReference>
<dbReference type="KEGG" id="thel:IG193_08605"/>
<dbReference type="InterPro" id="IPR002145">
    <property type="entry name" value="CopG"/>
</dbReference>